<comment type="caution">
    <text evidence="1">The sequence shown here is derived from an EMBL/GenBank/DDBJ whole genome shotgun (WGS) entry which is preliminary data.</text>
</comment>
<evidence type="ECO:0000313" key="1">
    <source>
        <dbReference type="EMBL" id="MFD1461866.1"/>
    </source>
</evidence>
<organism evidence="1 2">
    <name type="scientific">Paenibacillus farraposensis</name>
    <dbReference type="NCBI Taxonomy" id="2807095"/>
    <lineage>
        <taxon>Bacteria</taxon>
        <taxon>Bacillati</taxon>
        <taxon>Bacillota</taxon>
        <taxon>Bacilli</taxon>
        <taxon>Bacillales</taxon>
        <taxon>Paenibacillaceae</taxon>
        <taxon>Paenibacillus</taxon>
    </lineage>
</organism>
<dbReference type="Proteomes" id="UP001597340">
    <property type="component" value="Unassembled WGS sequence"/>
</dbReference>
<name>A0ABW4DDE4_9BACL</name>
<accession>A0ABW4DDE4</accession>
<sequence>MIKECVVLNDEVINIGPWDYKRQQVLMSPAEYNDEGKITKEAVYEEQTMNPLPEGATIEEREIEVAPDGGLIVKGSAQPTSDELLGQQLAEMKIQTMQQTQLLASMGAELAATKLELINLKGANQS</sequence>
<reference evidence="2" key="1">
    <citation type="journal article" date="2019" name="Int. J. Syst. Evol. Microbiol.">
        <title>The Global Catalogue of Microorganisms (GCM) 10K type strain sequencing project: providing services to taxonomists for standard genome sequencing and annotation.</title>
        <authorList>
            <consortium name="The Broad Institute Genomics Platform"/>
            <consortium name="The Broad Institute Genome Sequencing Center for Infectious Disease"/>
            <person name="Wu L."/>
            <person name="Ma J."/>
        </authorList>
    </citation>
    <scope>NUCLEOTIDE SEQUENCE [LARGE SCALE GENOMIC DNA]</scope>
    <source>
        <strain evidence="2">CCM 9147</strain>
    </source>
</reference>
<proteinExistence type="predicted"/>
<keyword evidence="2" id="KW-1185">Reference proteome</keyword>
<gene>
    <name evidence="1" type="ORF">ACFQ5D_10680</name>
</gene>
<evidence type="ECO:0000313" key="2">
    <source>
        <dbReference type="Proteomes" id="UP001597340"/>
    </source>
</evidence>
<dbReference type="EMBL" id="JBHTNZ010000011">
    <property type="protein sequence ID" value="MFD1461866.1"/>
    <property type="molecule type" value="Genomic_DNA"/>
</dbReference>
<protein>
    <submittedName>
        <fullName evidence="1">Uncharacterized protein</fullName>
    </submittedName>
</protein>
<dbReference type="RefSeq" id="WP_229525251.1">
    <property type="nucleotide sequence ID" value="NZ_JAFFQR010000095.1"/>
</dbReference>